<dbReference type="AlphaFoldDB" id="A0A2H0LT82"/>
<evidence type="ECO:0000256" key="9">
    <source>
        <dbReference type="ARBA" id="ARBA00023049"/>
    </source>
</evidence>
<dbReference type="PANTHER" id="PTHR42837:SF2">
    <property type="entry name" value="MEMBRANE METALLOPROTEASE ARASP2, CHLOROPLASTIC-RELATED"/>
    <property type="match status" value="1"/>
</dbReference>
<evidence type="ECO:0000313" key="13">
    <source>
        <dbReference type="EMBL" id="PIQ87567.1"/>
    </source>
</evidence>
<dbReference type="GO" id="GO:0016020">
    <property type="term" value="C:membrane"/>
    <property type="evidence" value="ECO:0007669"/>
    <property type="project" value="UniProtKB-SubCell"/>
</dbReference>
<dbReference type="Pfam" id="PF02163">
    <property type="entry name" value="Peptidase_M50"/>
    <property type="match status" value="1"/>
</dbReference>
<comment type="cofactor">
    <cofactor evidence="1 11">
        <name>Zn(2+)</name>
        <dbReference type="ChEBI" id="CHEBI:29105"/>
    </cofactor>
</comment>
<dbReference type="Proteomes" id="UP000230859">
    <property type="component" value="Unassembled WGS sequence"/>
</dbReference>
<dbReference type="GO" id="GO:0006508">
    <property type="term" value="P:proteolysis"/>
    <property type="evidence" value="ECO:0007669"/>
    <property type="project" value="UniProtKB-KW"/>
</dbReference>
<evidence type="ECO:0000256" key="4">
    <source>
        <dbReference type="ARBA" id="ARBA00022670"/>
    </source>
</evidence>
<keyword evidence="11" id="KW-0479">Metal-binding</keyword>
<evidence type="ECO:0000313" key="14">
    <source>
        <dbReference type="Proteomes" id="UP000230859"/>
    </source>
</evidence>
<evidence type="ECO:0000256" key="3">
    <source>
        <dbReference type="ARBA" id="ARBA00007931"/>
    </source>
</evidence>
<dbReference type="InterPro" id="IPR008915">
    <property type="entry name" value="Peptidase_M50"/>
</dbReference>
<dbReference type="GO" id="GO:0004222">
    <property type="term" value="F:metalloendopeptidase activity"/>
    <property type="evidence" value="ECO:0007669"/>
    <property type="project" value="InterPro"/>
</dbReference>
<reference evidence="13 14" key="1">
    <citation type="submission" date="2017-09" db="EMBL/GenBank/DDBJ databases">
        <title>Depth-based differentiation of microbial function through sediment-hosted aquifers and enrichment of novel symbionts in the deep terrestrial subsurface.</title>
        <authorList>
            <person name="Probst A.J."/>
            <person name="Ladd B."/>
            <person name="Jarett J.K."/>
            <person name="Geller-Mcgrath D.E."/>
            <person name="Sieber C.M."/>
            <person name="Emerson J.B."/>
            <person name="Anantharaman K."/>
            <person name="Thomas B.C."/>
            <person name="Malmstrom R."/>
            <person name="Stieglmeier M."/>
            <person name="Klingl A."/>
            <person name="Woyke T."/>
            <person name="Ryan C.M."/>
            <person name="Banfield J.F."/>
        </authorList>
    </citation>
    <scope>NUCLEOTIDE SEQUENCE [LARGE SCALE GENOMIC DNA]</scope>
    <source>
        <strain evidence="13">CG11_big_fil_rev_8_21_14_0_20_45_26</strain>
    </source>
</reference>
<dbReference type="PANTHER" id="PTHR42837">
    <property type="entry name" value="REGULATOR OF SIGMA-E PROTEASE RSEP"/>
    <property type="match status" value="1"/>
</dbReference>
<sequence>MLNFLWQFTPTVIILGFLIFVHELGHFIACRLSGVRVEKFSIGFGPELIQFKRNETTYAISAIPFGGFVKPSGESFSDLADHQAKPGDFLAASKLSRLFILLAGVVMNFLIAVILFTFVFWLGQAVLKAKVGGFVAGYPAEESNLKIGDEILYLNGKKVENWQQMTMLIFENQEPSLILDVDRDGRAVRVEIEPQHDVGTDVFGEKKKISRIGITPSKEYLFVKYSFIESCQRSVLTTLNLTMMTYKALWRLVTGRMSPKTLSGPIGIMVMTGNAARMGLSPLLQLTAIISISLAVINLLPIPALDGGHIFFLLIGMLKGSEVHPKVQDKLTQIGFACLMALMVFVVYNDLINIGFIDKIKSWLGG</sequence>
<keyword evidence="9 11" id="KW-0482">Metalloprotease</keyword>
<dbReference type="InterPro" id="IPR036034">
    <property type="entry name" value="PDZ_sf"/>
</dbReference>
<dbReference type="EC" id="3.4.24.-" evidence="11"/>
<accession>A0A2H0LT82</accession>
<keyword evidence="8 11" id="KW-1133">Transmembrane helix</keyword>
<feature type="transmembrane region" description="Helical" evidence="11">
    <location>
        <begin position="336"/>
        <end position="357"/>
    </location>
</feature>
<proteinExistence type="inferred from homology"/>
<dbReference type="EMBL" id="PCVY01000003">
    <property type="protein sequence ID" value="PIQ87567.1"/>
    <property type="molecule type" value="Genomic_DNA"/>
</dbReference>
<name>A0A2H0LT82_9BACT</name>
<evidence type="ECO:0000256" key="8">
    <source>
        <dbReference type="ARBA" id="ARBA00022989"/>
    </source>
</evidence>
<evidence type="ECO:0000256" key="10">
    <source>
        <dbReference type="ARBA" id="ARBA00023136"/>
    </source>
</evidence>
<dbReference type="GO" id="GO:0046872">
    <property type="term" value="F:metal ion binding"/>
    <property type="evidence" value="ECO:0007669"/>
    <property type="project" value="UniProtKB-KW"/>
</dbReference>
<dbReference type="Gene3D" id="2.30.42.10">
    <property type="match status" value="1"/>
</dbReference>
<evidence type="ECO:0000256" key="6">
    <source>
        <dbReference type="ARBA" id="ARBA00022801"/>
    </source>
</evidence>
<keyword evidence="4 13" id="KW-0645">Protease</keyword>
<feature type="domain" description="Peptidase M50" evidence="12">
    <location>
        <begin position="11"/>
        <end position="342"/>
    </location>
</feature>
<feature type="transmembrane region" description="Helical" evidence="11">
    <location>
        <begin position="98"/>
        <end position="122"/>
    </location>
</feature>
<comment type="subcellular location">
    <subcellularLocation>
        <location evidence="2">Membrane</location>
        <topology evidence="2">Multi-pass membrane protein</topology>
    </subcellularLocation>
</comment>
<comment type="similarity">
    <text evidence="3 11">Belongs to the peptidase M50B family.</text>
</comment>
<keyword evidence="5 11" id="KW-0812">Transmembrane</keyword>
<gene>
    <name evidence="13" type="primary">rseP</name>
    <name evidence="13" type="ORF">COV74_00400</name>
</gene>
<dbReference type="CDD" id="cd06163">
    <property type="entry name" value="S2P-M50_PDZ_RseP-like"/>
    <property type="match status" value="1"/>
</dbReference>
<organism evidence="13 14">
    <name type="scientific">Candidatus Abzuiibacterium crystallinum</name>
    <dbReference type="NCBI Taxonomy" id="1974748"/>
    <lineage>
        <taxon>Bacteria</taxon>
        <taxon>Pseudomonadati</taxon>
        <taxon>Candidatus Omnitrophota</taxon>
        <taxon>Candidatus Abzuiibacterium</taxon>
    </lineage>
</organism>
<evidence type="ECO:0000256" key="1">
    <source>
        <dbReference type="ARBA" id="ARBA00001947"/>
    </source>
</evidence>
<keyword evidence="6 11" id="KW-0378">Hydrolase</keyword>
<dbReference type="SUPFAM" id="SSF50156">
    <property type="entry name" value="PDZ domain-like"/>
    <property type="match status" value="1"/>
</dbReference>
<evidence type="ECO:0000256" key="11">
    <source>
        <dbReference type="RuleBase" id="RU362031"/>
    </source>
</evidence>
<evidence type="ECO:0000256" key="5">
    <source>
        <dbReference type="ARBA" id="ARBA00022692"/>
    </source>
</evidence>
<evidence type="ECO:0000256" key="2">
    <source>
        <dbReference type="ARBA" id="ARBA00004141"/>
    </source>
</evidence>
<dbReference type="CDD" id="cd23081">
    <property type="entry name" value="cpPDZ_EcRseP-like"/>
    <property type="match status" value="1"/>
</dbReference>
<comment type="caution">
    <text evidence="13">The sequence shown here is derived from an EMBL/GenBank/DDBJ whole genome shotgun (WGS) entry which is preliminary data.</text>
</comment>
<protein>
    <recommendedName>
        <fullName evidence="11">Zinc metalloprotease</fullName>
        <ecNumber evidence="11">3.4.24.-</ecNumber>
    </recommendedName>
</protein>
<dbReference type="NCBIfam" id="TIGR00054">
    <property type="entry name" value="RIP metalloprotease RseP"/>
    <property type="match status" value="1"/>
</dbReference>
<evidence type="ECO:0000256" key="7">
    <source>
        <dbReference type="ARBA" id="ARBA00022833"/>
    </source>
</evidence>
<feature type="transmembrane region" description="Helical" evidence="11">
    <location>
        <begin position="288"/>
        <end position="315"/>
    </location>
</feature>
<keyword evidence="10 11" id="KW-0472">Membrane</keyword>
<dbReference type="InterPro" id="IPR004387">
    <property type="entry name" value="Pept_M50_Zn"/>
</dbReference>
<keyword evidence="7 11" id="KW-0862">Zinc</keyword>
<evidence type="ECO:0000259" key="12">
    <source>
        <dbReference type="Pfam" id="PF02163"/>
    </source>
</evidence>